<dbReference type="Gene3D" id="1.10.3290.10">
    <property type="entry name" value="Fido-like domain"/>
    <property type="match status" value="1"/>
</dbReference>
<dbReference type="InterPro" id="IPR040198">
    <property type="entry name" value="Fido_containing"/>
</dbReference>
<dbReference type="PANTHER" id="PTHR13504">
    <property type="entry name" value="FIDO DOMAIN-CONTAINING PROTEIN DDB_G0283145"/>
    <property type="match status" value="1"/>
</dbReference>
<dbReference type="PANTHER" id="PTHR13504:SF38">
    <property type="entry name" value="FIDO DOMAIN-CONTAINING PROTEIN"/>
    <property type="match status" value="1"/>
</dbReference>
<dbReference type="Proteomes" id="UP000635885">
    <property type="component" value="Unassembled WGS sequence"/>
</dbReference>
<dbReference type="PROSITE" id="PS51459">
    <property type="entry name" value="FIDO"/>
    <property type="match status" value="1"/>
</dbReference>
<dbReference type="InterPro" id="IPR036597">
    <property type="entry name" value="Fido-like_dom_sf"/>
</dbReference>
<accession>A0ABQ1M361</accession>
<proteinExistence type="predicted"/>
<organism evidence="2 3">
    <name type="scientific">Belliella aquatica</name>
    <dbReference type="NCBI Taxonomy" id="1323734"/>
    <lineage>
        <taxon>Bacteria</taxon>
        <taxon>Pseudomonadati</taxon>
        <taxon>Bacteroidota</taxon>
        <taxon>Cytophagia</taxon>
        <taxon>Cytophagales</taxon>
        <taxon>Cyclobacteriaceae</taxon>
        <taxon>Belliella</taxon>
    </lineage>
</organism>
<protein>
    <recommendedName>
        <fullName evidence="1">Fido domain-containing protein</fullName>
    </recommendedName>
</protein>
<evidence type="ECO:0000313" key="3">
    <source>
        <dbReference type="Proteomes" id="UP000635885"/>
    </source>
</evidence>
<feature type="domain" description="Fido" evidence="1">
    <location>
        <begin position="98"/>
        <end position="253"/>
    </location>
</feature>
<dbReference type="Pfam" id="PF02661">
    <property type="entry name" value="Fic"/>
    <property type="match status" value="1"/>
</dbReference>
<comment type="caution">
    <text evidence="2">The sequence shown here is derived from an EMBL/GenBank/DDBJ whole genome shotgun (WGS) entry which is preliminary data.</text>
</comment>
<dbReference type="SUPFAM" id="SSF140931">
    <property type="entry name" value="Fic-like"/>
    <property type="match status" value="1"/>
</dbReference>
<sequence>MNKQLLILSNDLLSEYLEKAPKGLNHALEALKDAEISTESFSFYTSVSSVYSSKIEGEAIELDSYVKHKKFGIEFSPDYTRKIDDLYDAYTLAKTNKLNKENIALAHALLSKNILAKNRQGKYRTQNMYVSTPDGRIEYVAASPFEVEQEMEKFYADLNMLLETAMSTEEVFFYASMIHLVFVKIHPWNDGNGRSARLIEKWFLAEKLGDKAWFIQSEKMYYDQHQTYYSNISILGLEYPSLDYGKALPFLLMLPNSIKNG</sequence>
<evidence type="ECO:0000259" key="1">
    <source>
        <dbReference type="PROSITE" id="PS51459"/>
    </source>
</evidence>
<dbReference type="EMBL" id="BMFD01000003">
    <property type="protein sequence ID" value="GGC34299.1"/>
    <property type="molecule type" value="Genomic_DNA"/>
</dbReference>
<reference evidence="3" key="1">
    <citation type="journal article" date="2019" name="Int. J. Syst. Evol. Microbiol.">
        <title>The Global Catalogue of Microorganisms (GCM) 10K type strain sequencing project: providing services to taxonomists for standard genome sequencing and annotation.</title>
        <authorList>
            <consortium name="The Broad Institute Genomics Platform"/>
            <consortium name="The Broad Institute Genome Sequencing Center for Infectious Disease"/>
            <person name="Wu L."/>
            <person name="Ma J."/>
        </authorList>
    </citation>
    <scope>NUCLEOTIDE SEQUENCE [LARGE SCALE GENOMIC DNA]</scope>
    <source>
        <strain evidence="3">CGMCC 1.12479</strain>
    </source>
</reference>
<gene>
    <name evidence="2" type="ORF">GCM10010993_11500</name>
</gene>
<evidence type="ECO:0000313" key="2">
    <source>
        <dbReference type="EMBL" id="GGC34299.1"/>
    </source>
</evidence>
<keyword evidence="3" id="KW-1185">Reference proteome</keyword>
<name>A0ABQ1M361_9BACT</name>
<dbReference type="RefSeq" id="WP_188440625.1">
    <property type="nucleotide sequence ID" value="NZ_BMFD01000003.1"/>
</dbReference>
<dbReference type="InterPro" id="IPR003812">
    <property type="entry name" value="Fido"/>
</dbReference>